<feature type="signal peptide" evidence="1">
    <location>
        <begin position="1"/>
        <end position="16"/>
    </location>
</feature>
<evidence type="ECO:0000256" key="1">
    <source>
        <dbReference type="SAM" id="SignalP"/>
    </source>
</evidence>
<organism evidence="2">
    <name type="scientific">Lygus hesperus</name>
    <name type="common">Western plant bug</name>
    <dbReference type="NCBI Taxonomy" id="30085"/>
    <lineage>
        <taxon>Eukaryota</taxon>
        <taxon>Metazoa</taxon>
        <taxon>Ecdysozoa</taxon>
        <taxon>Arthropoda</taxon>
        <taxon>Hexapoda</taxon>
        <taxon>Insecta</taxon>
        <taxon>Pterygota</taxon>
        <taxon>Neoptera</taxon>
        <taxon>Paraneoptera</taxon>
        <taxon>Hemiptera</taxon>
        <taxon>Heteroptera</taxon>
        <taxon>Panheteroptera</taxon>
        <taxon>Cimicomorpha</taxon>
        <taxon>Miridae</taxon>
        <taxon>Mirini</taxon>
        <taxon>Lygus</taxon>
    </lineage>
</organism>
<feature type="chain" id="PRO_5007527357" evidence="1">
    <location>
        <begin position="17"/>
        <end position="144"/>
    </location>
</feature>
<protein>
    <submittedName>
        <fullName evidence="2">Uncharacterized protein</fullName>
    </submittedName>
</protein>
<accession>A0A146LPU9</accession>
<dbReference type="InterPro" id="IPR036728">
    <property type="entry name" value="PBP_GOBP_sf"/>
</dbReference>
<dbReference type="AlphaFoldDB" id="A0A146LPU9"/>
<evidence type="ECO:0000313" key="2">
    <source>
        <dbReference type="EMBL" id="JAQ09921.1"/>
    </source>
</evidence>
<dbReference type="SUPFAM" id="SSF47565">
    <property type="entry name" value="Insect pheromone/odorant-binding proteins"/>
    <property type="match status" value="1"/>
</dbReference>
<gene>
    <name evidence="2" type="ORF">g.23671</name>
</gene>
<sequence>MWVLCLILAFALTVESQPVGHHATLGPETKCLQELNLEAKQVIAYVHKVTDTSDKEGIGEYLACVWKKRQIFLADGAVSSDNISRYYEDIYSSVNLSESNKNEMRNAFKVCANENDDQESVLAVKVKNCMITVSKTLPFLRSTR</sequence>
<dbReference type="GO" id="GO:0005549">
    <property type="term" value="F:odorant binding"/>
    <property type="evidence" value="ECO:0007669"/>
    <property type="project" value="InterPro"/>
</dbReference>
<reference evidence="2" key="1">
    <citation type="journal article" date="2016" name="Gigascience">
        <title>De novo construction of an expanded transcriptome assembly for the western tarnished plant bug, Lygus hesperus.</title>
        <authorList>
            <person name="Tassone E.E."/>
            <person name="Geib S.M."/>
            <person name="Hall B."/>
            <person name="Fabrick J.A."/>
            <person name="Brent C.S."/>
            <person name="Hull J.J."/>
        </authorList>
    </citation>
    <scope>NUCLEOTIDE SEQUENCE</scope>
</reference>
<feature type="non-terminal residue" evidence="2">
    <location>
        <position position="144"/>
    </location>
</feature>
<dbReference type="CDD" id="cd23992">
    <property type="entry name" value="PBP_GOBP"/>
    <property type="match status" value="1"/>
</dbReference>
<dbReference type="Pfam" id="PF01395">
    <property type="entry name" value="PBP_GOBP"/>
    <property type="match status" value="1"/>
</dbReference>
<name>A0A146LPU9_LYGHE</name>
<dbReference type="InterPro" id="IPR006170">
    <property type="entry name" value="PBP/GOBP"/>
</dbReference>
<dbReference type="EMBL" id="GDHC01008708">
    <property type="protein sequence ID" value="JAQ09921.1"/>
    <property type="molecule type" value="Transcribed_RNA"/>
</dbReference>
<keyword evidence="1" id="KW-0732">Signal</keyword>
<proteinExistence type="predicted"/>
<dbReference type="Gene3D" id="1.10.238.20">
    <property type="entry name" value="Pheromone/general odorant binding protein domain"/>
    <property type="match status" value="1"/>
</dbReference>